<accession>A0A1Y1UQN3</accession>
<protein>
    <submittedName>
        <fullName evidence="2">Uncharacterized protein</fullName>
    </submittedName>
</protein>
<feature type="compositionally biased region" description="Basic and acidic residues" evidence="1">
    <location>
        <begin position="151"/>
        <end position="167"/>
    </location>
</feature>
<feature type="compositionally biased region" description="Low complexity" evidence="1">
    <location>
        <begin position="261"/>
        <end position="270"/>
    </location>
</feature>
<feature type="compositionally biased region" description="Acidic residues" evidence="1">
    <location>
        <begin position="168"/>
        <end position="180"/>
    </location>
</feature>
<dbReference type="GO" id="GO:0062064">
    <property type="term" value="F:box C/D methylation guide snoRNP complex binding"/>
    <property type="evidence" value="ECO:0007669"/>
    <property type="project" value="TreeGrafter"/>
</dbReference>
<sequence>MGGAKGLIEVVDGSEMTGDDVGAHGIPNEFHPSSERDTTGDESPSSRQRLDVEDDAARQARLGKIFSELSASPRAGQAAFTAVIDQDRRTFAVPPSDALARVKAFLPMLQSSNADLLARARSDPQAVNMEDTDGDDKVVAMDLGLGVFDVNDHQGGDFGPEVERDDWQADEESDEDDEASDAGRHPPVQTMGEITADAASRDARSYANEEAPQHSIGFGRVGEAQGTAAPNASHANRLMTAENGVPPYLDSHGETVDGAVTSDDTFSESHSSTEDDSSDSEDDGESTDTPDR</sequence>
<proteinExistence type="predicted"/>
<dbReference type="InParanoid" id="A0A1Y1UQN3"/>
<evidence type="ECO:0000256" key="1">
    <source>
        <dbReference type="SAM" id="MobiDB-lite"/>
    </source>
</evidence>
<dbReference type="GeneID" id="33559710"/>
<dbReference type="STRING" id="4999.A0A1Y1UQN3"/>
<evidence type="ECO:0000313" key="2">
    <source>
        <dbReference type="EMBL" id="ORX40299.1"/>
    </source>
</evidence>
<organism evidence="2 3">
    <name type="scientific">Kockovaella imperatae</name>
    <dbReference type="NCBI Taxonomy" id="4999"/>
    <lineage>
        <taxon>Eukaryota</taxon>
        <taxon>Fungi</taxon>
        <taxon>Dikarya</taxon>
        <taxon>Basidiomycota</taxon>
        <taxon>Agaricomycotina</taxon>
        <taxon>Tremellomycetes</taxon>
        <taxon>Tremellales</taxon>
        <taxon>Cuniculitremaceae</taxon>
        <taxon>Kockovaella</taxon>
    </lineage>
</organism>
<dbReference type="RefSeq" id="XP_021874084.1">
    <property type="nucleotide sequence ID" value="XM_022017901.1"/>
</dbReference>
<dbReference type="OrthoDB" id="1112980at2759"/>
<dbReference type="AlphaFoldDB" id="A0A1Y1UQN3"/>
<dbReference type="EMBL" id="NBSH01000002">
    <property type="protein sequence ID" value="ORX40299.1"/>
    <property type="molecule type" value="Genomic_DNA"/>
</dbReference>
<comment type="caution">
    <text evidence="2">The sequence shown here is derived from an EMBL/GenBank/DDBJ whole genome shotgun (WGS) entry which is preliminary data.</text>
</comment>
<dbReference type="PANTHER" id="PTHR28674">
    <property type="entry name" value="SIMILAR TO DNA SEGMENT, CHR 10, WAYNE STATE UNIVERSITY 102,-EXPRESSED"/>
    <property type="match status" value="1"/>
</dbReference>
<dbReference type="PANTHER" id="PTHR28674:SF1">
    <property type="entry name" value="NOP PROTEIN CHAPERONE 1"/>
    <property type="match status" value="1"/>
</dbReference>
<evidence type="ECO:0000313" key="3">
    <source>
        <dbReference type="Proteomes" id="UP000193218"/>
    </source>
</evidence>
<gene>
    <name evidence="2" type="ORF">BD324DRAFT_648883</name>
</gene>
<dbReference type="Pfam" id="PF15370">
    <property type="entry name" value="NOPCHAP1"/>
    <property type="match status" value="1"/>
</dbReference>
<feature type="region of interest" description="Disordered" evidence="1">
    <location>
        <begin position="151"/>
        <end position="292"/>
    </location>
</feature>
<keyword evidence="3" id="KW-1185">Reference proteome</keyword>
<feature type="region of interest" description="Disordered" evidence="1">
    <location>
        <begin position="1"/>
        <end position="54"/>
    </location>
</feature>
<feature type="compositionally biased region" description="Acidic residues" evidence="1">
    <location>
        <begin position="274"/>
        <end position="292"/>
    </location>
</feature>
<reference evidence="2 3" key="1">
    <citation type="submission" date="2017-03" db="EMBL/GenBank/DDBJ databases">
        <title>Widespread Adenine N6-methylation of Active Genes in Fungi.</title>
        <authorList>
            <consortium name="DOE Joint Genome Institute"/>
            <person name="Mondo S.J."/>
            <person name="Dannebaum R.O."/>
            <person name="Kuo R.C."/>
            <person name="Louie K.B."/>
            <person name="Bewick A.J."/>
            <person name="Labutti K."/>
            <person name="Haridas S."/>
            <person name="Kuo A."/>
            <person name="Salamov A."/>
            <person name="Ahrendt S.R."/>
            <person name="Lau R."/>
            <person name="Bowen B.P."/>
            <person name="Lipzen A."/>
            <person name="Sullivan W."/>
            <person name="Andreopoulos W.B."/>
            <person name="Clum A."/>
            <person name="Lindquist E."/>
            <person name="Daum C."/>
            <person name="Northen T.R."/>
            <person name="Ramamoorthy G."/>
            <person name="Schmitz R.J."/>
            <person name="Gryganskyi A."/>
            <person name="Culley D."/>
            <person name="Magnuson J."/>
            <person name="James T.Y."/>
            <person name="O'Malley M.A."/>
            <person name="Stajich J.E."/>
            <person name="Spatafora J.W."/>
            <person name="Visel A."/>
            <person name="Grigoriev I.V."/>
        </authorList>
    </citation>
    <scope>NUCLEOTIDE SEQUENCE [LARGE SCALE GENOMIC DNA]</scope>
    <source>
        <strain evidence="2 3">NRRL Y-17943</strain>
    </source>
</reference>
<dbReference type="Proteomes" id="UP000193218">
    <property type="component" value="Unassembled WGS sequence"/>
</dbReference>
<dbReference type="GO" id="GO:0000492">
    <property type="term" value="P:box C/D snoRNP assembly"/>
    <property type="evidence" value="ECO:0007669"/>
    <property type="project" value="InterPro"/>
</dbReference>
<dbReference type="InterPro" id="IPR027921">
    <property type="entry name" value="NOPCHAP1"/>
</dbReference>
<name>A0A1Y1UQN3_9TREE</name>